<dbReference type="Proteomes" id="UP000789860">
    <property type="component" value="Unassembled WGS sequence"/>
</dbReference>
<organism evidence="1 2">
    <name type="scientific">Scutellospora calospora</name>
    <dbReference type="NCBI Taxonomy" id="85575"/>
    <lineage>
        <taxon>Eukaryota</taxon>
        <taxon>Fungi</taxon>
        <taxon>Fungi incertae sedis</taxon>
        <taxon>Mucoromycota</taxon>
        <taxon>Glomeromycotina</taxon>
        <taxon>Glomeromycetes</taxon>
        <taxon>Diversisporales</taxon>
        <taxon>Gigasporaceae</taxon>
        <taxon>Scutellospora</taxon>
    </lineage>
</organism>
<protein>
    <submittedName>
        <fullName evidence="1">7115_t:CDS:1</fullName>
    </submittedName>
</protein>
<accession>A0ACA9KH36</accession>
<comment type="caution">
    <text evidence="1">The sequence shown here is derived from an EMBL/GenBank/DDBJ whole genome shotgun (WGS) entry which is preliminary data.</text>
</comment>
<reference evidence="1" key="1">
    <citation type="submission" date="2021-06" db="EMBL/GenBank/DDBJ databases">
        <authorList>
            <person name="Kallberg Y."/>
            <person name="Tangrot J."/>
            <person name="Rosling A."/>
        </authorList>
    </citation>
    <scope>NUCLEOTIDE SEQUENCE</scope>
    <source>
        <strain evidence="1">AU212A</strain>
    </source>
</reference>
<gene>
    <name evidence="1" type="ORF">SCALOS_LOCUS2128</name>
</gene>
<sequence>MDLESQNNLSGNKIRSNEDFEQLHCLPDPIPEDDLYYKSFEELYSMRTTENHRPSLINSKTKMNYDKTKTKHTMPFCPSAAHAKNVRVIVNCTEYEKPHFLFSSKKLSEKDIILLQRFLDTVFYTCGMSFYGTCDLTMIIPLEQSDVHDNSEDVGSDNEADDQENPTQENKNNESEPESSDDDDSNEVIEELNDNTEEASINKLFLRVFVNDSLSCASKIKKPYYSAGIYPNVCVECGSQEVSKLAKNEYPYCSDCGSNSGSSNLKKYSKQNKSSKNK</sequence>
<keyword evidence="2" id="KW-1185">Reference proteome</keyword>
<proteinExistence type="predicted"/>
<evidence type="ECO:0000313" key="1">
    <source>
        <dbReference type="EMBL" id="CAG8473433.1"/>
    </source>
</evidence>
<dbReference type="EMBL" id="CAJVPM010001772">
    <property type="protein sequence ID" value="CAG8473433.1"/>
    <property type="molecule type" value="Genomic_DNA"/>
</dbReference>
<evidence type="ECO:0000313" key="2">
    <source>
        <dbReference type="Proteomes" id="UP000789860"/>
    </source>
</evidence>
<name>A0ACA9KH36_9GLOM</name>